<reference evidence="2 3" key="1">
    <citation type="journal article" date="2015" name="Biotechnol. Biofuels">
        <title>Enhanced degradation of softwood versus hardwood by the white-rot fungus Pycnoporus coccineus.</title>
        <authorList>
            <person name="Couturier M."/>
            <person name="Navarro D."/>
            <person name="Chevret D."/>
            <person name="Henrissat B."/>
            <person name="Piumi F."/>
            <person name="Ruiz-Duenas F.J."/>
            <person name="Martinez A.T."/>
            <person name="Grigoriev I.V."/>
            <person name="Riley R."/>
            <person name="Lipzen A."/>
            <person name="Berrin J.G."/>
            <person name="Master E.R."/>
            <person name="Rosso M.N."/>
        </authorList>
    </citation>
    <scope>NUCLEOTIDE SEQUENCE [LARGE SCALE GENOMIC DNA]</scope>
    <source>
        <strain evidence="2 3">BRFM310</strain>
    </source>
</reference>
<keyword evidence="1" id="KW-1133">Transmembrane helix</keyword>
<evidence type="ECO:0000313" key="3">
    <source>
        <dbReference type="Proteomes" id="UP000193067"/>
    </source>
</evidence>
<evidence type="ECO:0000313" key="2">
    <source>
        <dbReference type="EMBL" id="OSD01216.1"/>
    </source>
</evidence>
<keyword evidence="3" id="KW-1185">Reference proteome</keyword>
<sequence>MREKPSRRSHSRAGPSYFLDIHISAGRRCIQPDRGPYISTGCLVYCTCFSLVLVTLKRHALRTRTYLFDRTSTVNYPLLHPDALQTARRRYRRSSTPYYILRRSLPFTNLHLLMTGLRSLCPSTLPLPHSAHQNVCLVGETTGLHRVHISGATAYLVCGSKVTSRALEGVTHWG</sequence>
<gene>
    <name evidence="2" type="ORF">PYCCODRAFT_555956</name>
</gene>
<protein>
    <submittedName>
        <fullName evidence="2">Uncharacterized protein</fullName>
    </submittedName>
</protein>
<dbReference type="EMBL" id="KZ084113">
    <property type="protein sequence ID" value="OSD01216.1"/>
    <property type="molecule type" value="Genomic_DNA"/>
</dbReference>
<proteinExistence type="predicted"/>
<keyword evidence="1" id="KW-0812">Transmembrane</keyword>
<dbReference type="AlphaFoldDB" id="A0A1Y2IJ67"/>
<organism evidence="2 3">
    <name type="scientific">Trametes coccinea (strain BRFM310)</name>
    <name type="common">Pycnoporus coccineus</name>
    <dbReference type="NCBI Taxonomy" id="1353009"/>
    <lineage>
        <taxon>Eukaryota</taxon>
        <taxon>Fungi</taxon>
        <taxon>Dikarya</taxon>
        <taxon>Basidiomycota</taxon>
        <taxon>Agaricomycotina</taxon>
        <taxon>Agaricomycetes</taxon>
        <taxon>Polyporales</taxon>
        <taxon>Polyporaceae</taxon>
        <taxon>Trametes</taxon>
    </lineage>
</organism>
<name>A0A1Y2IJ67_TRAC3</name>
<feature type="transmembrane region" description="Helical" evidence="1">
    <location>
        <begin position="37"/>
        <end position="56"/>
    </location>
</feature>
<evidence type="ECO:0000256" key="1">
    <source>
        <dbReference type="SAM" id="Phobius"/>
    </source>
</evidence>
<accession>A0A1Y2IJ67</accession>
<dbReference type="Proteomes" id="UP000193067">
    <property type="component" value="Unassembled WGS sequence"/>
</dbReference>
<keyword evidence="1" id="KW-0472">Membrane</keyword>